<dbReference type="InterPro" id="IPR017972">
    <property type="entry name" value="Cyt_P450_CS"/>
</dbReference>
<evidence type="ECO:0000256" key="11">
    <source>
        <dbReference type="ARBA" id="ARBA00023136"/>
    </source>
</evidence>
<dbReference type="InterPro" id="IPR002401">
    <property type="entry name" value="Cyt_P450_E_grp-I"/>
</dbReference>
<feature type="coiled-coil region" evidence="13">
    <location>
        <begin position="6"/>
        <end position="82"/>
    </location>
</feature>
<dbReference type="EMBL" id="JBFOLJ010000005">
    <property type="protein sequence ID" value="KAL2537756.1"/>
    <property type="molecule type" value="Genomic_DNA"/>
</dbReference>
<dbReference type="SUPFAM" id="SSF48264">
    <property type="entry name" value="Cytochrome P450"/>
    <property type="match status" value="1"/>
</dbReference>
<dbReference type="Gene3D" id="1.10.630.10">
    <property type="entry name" value="Cytochrome P450"/>
    <property type="match status" value="1"/>
</dbReference>
<dbReference type="PRINTS" id="PR00463">
    <property type="entry name" value="EP450I"/>
</dbReference>
<keyword evidence="8" id="KW-0560">Oxidoreductase</keyword>
<evidence type="ECO:0000256" key="10">
    <source>
        <dbReference type="ARBA" id="ARBA00023033"/>
    </source>
</evidence>
<organism evidence="16 17">
    <name type="scientific">Forsythia ovata</name>
    <dbReference type="NCBI Taxonomy" id="205694"/>
    <lineage>
        <taxon>Eukaryota</taxon>
        <taxon>Viridiplantae</taxon>
        <taxon>Streptophyta</taxon>
        <taxon>Embryophyta</taxon>
        <taxon>Tracheophyta</taxon>
        <taxon>Spermatophyta</taxon>
        <taxon>Magnoliopsida</taxon>
        <taxon>eudicotyledons</taxon>
        <taxon>Gunneridae</taxon>
        <taxon>Pentapetalae</taxon>
        <taxon>asterids</taxon>
        <taxon>lamiids</taxon>
        <taxon>Lamiales</taxon>
        <taxon>Oleaceae</taxon>
        <taxon>Forsythieae</taxon>
        <taxon>Forsythia</taxon>
    </lineage>
</organism>
<evidence type="ECO:0000256" key="1">
    <source>
        <dbReference type="ARBA" id="ARBA00004606"/>
    </source>
</evidence>
<keyword evidence="6" id="KW-0735">Signal-anchor</keyword>
<dbReference type="InterPro" id="IPR036396">
    <property type="entry name" value="Cyt_P450_sf"/>
</dbReference>
<keyword evidence="5 12" id="KW-0479">Metal-binding</keyword>
<comment type="subcellular location">
    <subcellularLocation>
        <location evidence="1">Membrane</location>
        <topology evidence="1">Single-pass type II membrane protein</topology>
    </subcellularLocation>
</comment>
<evidence type="ECO:0000313" key="16">
    <source>
        <dbReference type="EMBL" id="KAL2537756.1"/>
    </source>
</evidence>
<keyword evidence="11 15" id="KW-0472">Membrane</keyword>
<evidence type="ECO:0000256" key="7">
    <source>
        <dbReference type="ARBA" id="ARBA00022989"/>
    </source>
</evidence>
<proteinExistence type="inferred from homology"/>
<reference evidence="17" key="1">
    <citation type="submission" date="2024-07" db="EMBL/GenBank/DDBJ databases">
        <title>Two chromosome-level genome assemblies of Korean endemic species Abeliophyllum distichum and Forsythia ovata (Oleaceae).</title>
        <authorList>
            <person name="Jang H."/>
        </authorList>
    </citation>
    <scope>NUCLEOTIDE SEQUENCE [LARGE SCALE GENOMIC DNA]</scope>
</reference>
<dbReference type="GO" id="GO:0046872">
    <property type="term" value="F:metal ion binding"/>
    <property type="evidence" value="ECO:0007669"/>
    <property type="project" value="UniProtKB-KW"/>
</dbReference>
<evidence type="ECO:0000256" key="3">
    <source>
        <dbReference type="ARBA" id="ARBA00022617"/>
    </source>
</evidence>
<accession>A0ABD1VKK5</accession>
<evidence type="ECO:0000256" key="13">
    <source>
        <dbReference type="SAM" id="Coils"/>
    </source>
</evidence>
<keyword evidence="3 12" id="KW-0349">Heme</keyword>
<name>A0ABD1VKK5_9LAMI</name>
<evidence type="ECO:0000256" key="6">
    <source>
        <dbReference type="ARBA" id="ARBA00022968"/>
    </source>
</evidence>
<dbReference type="InterPro" id="IPR052306">
    <property type="entry name" value="CYP450_71D"/>
</dbReference>
<dbReference type="PRINTS" id="PR00385">
    <property type="entry name" value="P450"/>
</dbReference>
<feature type="transmembrane region" description="Helical" evidence="15">
    <location>
        <begin position="296"/>
        <end position="316"/>
    </location>
</feature>
<dbReference type="Proteomes" id="UP001604277">
    <property type="component" value="Unassembled WGS sequence"/>
</dbReference>
<comment type="caution">
    <text evidence="16">The sequence shown here is derived from an EMBL/GenBank/DDBJ whole genome shotgun (WGS) entry which is preliminary data.</text>
</comment>
<evidence type="ECO:0000313" key="17">
    <source>
        <dbReference type="Proteomes" id="UP001604277"/>
    </source>
</evidence>
<sequence length="802" mass="90961">MARLDMVEAERQITILTKKLDDALTALEAANGEKRRLTDEASVRQEEVLKLKSDLEKILKGKAEVEAEKEDLAKKLQDADSNFIANFHLIEAYTSFSNYFAGVGQQEVIIALRSERPDLNLSSLEAMFPPMDIEDPPEENLIWNSPMGFAHNNILFNFAVDVDLEKFPRKLASPENSKIENTTKLQRLCEKSNSNVPQGASSISDGDESGVPKTENSNGDETLSPDVPGEAQLAESEQHTMQANDLTASIDISVLQERLTNIVNLEKPSFNLLMDHFQFEAIFTNRNTSSQMGIQLLSFNFIAFLLFISFIINLLVKGWNKSNSLDKHKKLPPSPWKLPFIGHLHHMMGPIPHRSLRNLAKKYGPIMHLKLGEVYTIVISSRQIAKDVLTTHDLAIADRPESIGMKILWYDYTDIAFSPYNDYWRQMRKVCIVELLSSKNVRSFNHIRLDETSRLIKSIESSSGELINLTTNIFSFTSSITSRAAFGELLRDQETLVAFMKKGVALAAGFDLADFFPSMKFLKYITWNKFNLVKMRRQLDSILDVIIDEHKDKLARGKRGNGELGGEDIVDVLLRLKESGELGIPITNDNIKAIIFDMFTGGTETSTTAMDWMMTELMRNPRVMAKAQAEIRQAFKGKKTIDESDVQKLKYLKLIIKESLRMHPVVPLLPRACREECEVDGYTIPLKAKVTVNIWALGRDPEYWDEPESFKPERFENSSIDFLGNNFEYIPFGSGRRFCPGMNFALANIEYPLAQLLYHFNWKLPKGTNPDDMDMTELLGISGMRKKNLYLTATPYHTLIDG</sequence>
<keyword evidence="4 15" id="KW-0812">Transmembrane</keyword>
<evidence type="ECO:0000256" key="2">
    <source>
        <dbReference type="ARBA" id="ARBA00010617"/>
    </source>
</evidence>
<evidence type="ECO:0000256" key="8">
    <source>
        <dbReference type="ARBA" id="ARBA00023002"/>
    </source>
</evidence>
<dbReference type="CDD" id="cd11072">
    <property type="entry name" value="CYP71-like"/>
    <property type="match status" value="1"/>
</dbReference>
<keyword evidence="17" id="KW-1185">Reference proteome</keyword>
<keyword evidence="7 15" id="KW-1133">Transmembrane helix</keyword>
<dbReference type="InterPro" id="IPR001128">
    <property type="entry name" value="Cyt_P450"/>
</dbReference>
<evidence type="ECO:0000256" key="12">
    <source>
        <dbReference type="PIRSR" id="PIRSR602401-1"/>
    </source>
</evidence>
<dbReference type="GO" id="GO:0004497">
    <property type="term" value="F:monooxygenase activity"/>
    <property type="evidence" value="ECO:0007669"/>
    <property type="project" value="UniProtKB-KW"/>
</dbReference>
<dbReference type="GO" id="GO:0016020">
    <property type="term" value="C:membrane"/>
    <property type="evidence" value="ECO:0007669"/>
    <property type="project" value="UniProtKB-SubCell"/>
</dbReference>
<dbReference type="PROSITE" id="PS00086">
    <property type="entry name" value="CYTOCHROME_P450"/>
    <property type="match status" value="1"/>
</dbReference>
<comment type="cofactor">
    <cofactor evidence="12">
        <name>heme</name>
        <dbReference type="ChEBI" id="CHEBI:30413"/>
    </cofactor>
</comment>
<keyword evidence="10" id="KW-0503">Monooxygenase</keyword>
<dbReference type="Pfam" id="PF00067">
    <property type="entry name" value="p450"/>
    <property type="match status" value="1"/>
</dbReference>
<evidence type="ECO:0000256" key="9">
    <source>
        <dbReference type="ARBA" id="ARBA00023004"/>
    </source>
</evidence>
<feature type="compositionally biased region" description="Polar residues" evidence="14">
    <location>
        <begin position="190"/>
        <end position="204"/>
    </location>
</feature>
<dbReference type="FunFam" id="1.10.630.10:FF:000043">
    <property type="entry name" value="Cytochrome P450 99A2"/>
    <property type="match status" value="1"/>
</dbReference>
<dbReference type="PANTHER" id="PTHR47953">
    <property type="entry name" value="OS08G0105600 PROTEIN"/>
    <property type="match status" value="1"/>
</dbReference>
<keyword evidence="9 12" id="KW-0408">Iron</keyword>
<keyword evidence="13" id="KW-0175">Coiled coil</keyword>
<dbReference type="PANTHER" id="PTHR47953:SF16">
    <property type="entry name" value="CYTOCHROME P450 71D8"/>
    <property type="match status" value="1"/>
</dbReference>
<feature type="region of interest" description="Disordered" evidence="14">
    <location>
        <begin position="190"/>
        <end position="228"/>
    </location>
</feature>
<evidence type="ECO:0000256" key="14">
    <source>
        <dbReference type="SAM" id="MobiDB-lite"/>
    </source>
</evidence>
<protein>
    <submittedName>
        <fullName evidence="16">Cytochrome</fullName>
    </submittedName>
</protein>
<dbReference type="AlphaFoldDB" id="A0ABD1VKK5"/>
<evidence type="ECO:0000256" key="5">
    <source>
        <dbReference type="ARBA" id="ARBA00022723"/>
    </source>
</evidence>
<feature type="binding site" description="axial binding residue" evidence="12">
    <location>
        <position position="739"/>
    </location>
    <ligand>
        <name>heme</name>
        <dbReference type="ChEBI" id="CHEBI:30413"/>
    </ligand>
    <ligandPart>
        <name>Fe</name>
        <dbReference type="ChEBI" id="CHEBI:18248"/>
    </ligandPart>
</feature>
<comment type="similarity">
    <text evidence="2">Belongs to the cytochrome P450 family.</text>
</comment>
<gene>
    <name evidence="16" type="ORF">Fot_19147</name>
</gene>
<evidence type="ECO:0000256" key="4">
    <source>
        <dbReference type="ARBA" id="ARBA00022692"/>
    </source>
</evidence>
<evidence type="ECO:0000256" key="15">
    <source>
        <dbReference type="SAM" id="Phobius"/>
    </source>
</evidence>